<dbReference type="Gene3D" id="3.40.50.1240">
    <property type="entry name" value="Phosphoglycerate mutase-like"/>
    <property type="match status" value="1"/>
</dbReference>
<dbReference type="EMBL" id="VEPZ02001051">
    <property type="protein sequence ID" value="KAE8697510.1"/>
    <property type="molecule type" value="Genomic_DNA"/>
</dbReference>
<dbReference type="Proteomes" id="UP000436088">
    <property type="component" value="Unassembled WGS sequence"/>
</dbReference>
<gene>
    <name evidence="2" type="ORF">F3Y22_tig00110621pilonHSYRG00388</name>
</gene>
<dbReference type="InterPro" id="IPR051710">
    <property type="entry name" value="Phosphatase_SH3-domain"/>
</dbReference>
<dbReference type="AlphaFoldDB" id="A0A6A2ZZP9"/>
<accession>A0A6A2ZZP9</accession>
<evidence type="ECO:0000313" key="2">
    <source>
        <dbReference type="EMBL" id="KAE8697510.1"/>
    </source>
</evidence>
<dbReference type="PANTHER" id="PTHR16469:SF27">
    <property type="entry name" value="UBIQUITIN-ASSOCIATED AND SH3 DOMAIN-CONTAINING BA-RELATED"/>
    <property type="match status" value="1"/>
</dbReference>
<dbReference type="PANTHER" id="PTHR16469">
    <property type="entry name" value="UBIQUITIN-ASSOCIATED AND SH3 DOMAIN-CONTAINING BA-RELATED"/>
    <property type="match status" value="1"/>
</dbReference>
<feature type="compositionally biased region" description="Polar residues" evidence="1">
    <location>
        <begin position="100"/>
        <end position="110"/>
    </location>
</feature>
<protein>
    <recommendedName>
        <fullName evidence="4">Phosphoglycerate mutase family protein</fullName>
    </recommendedName>
</protein>
<feature type="region of interest" description="Disordered" evidence="1">
    <location>
        <begin position="100"/>
        <end position="119"/>
    </location>
</feature>
<evidence type="ECO:0008006" key="4">
    <source>
        <dbReference type="Google" id="ProtNLM"/>
    </source>
</evidence>
<dbReference type="InterPro" id="IPR029033">
    <property type="entry name" value="His_PPase_superfam"/>
</dbReference>
<keyword evidence="3" id="KW-1185">Reference proteome</keyword>
<evidence type="ECO:0000256" key="1">
    <source>
        <dbReference type="SAM" id="MobiDB-lite"/>
    </source>
</evidence>
<sequence>MDPSESETKTYQQNVLVMRHGDRLDNFDPTWEKTSDRPWDPPLVDNGLARAFRTGRAFRTLLPFPIHRVFVSPSSAASRPLRKSSPPFVPSMTILMSSHHATSFPSTRPKSSFDTEWHTRSDGGISLQEAPQWGEAAIAVRRRYEKQLRHWRINTHQKTCY</sequence>
<evidence type="ECO:0000313" key="3">
    <source>
        <dbReference type="Proteomes" id="UP000436088"/>
    </source>
</evidence>
<reference evidence="2" key="1">
    <citation type="submission" date="2019-09" db="EMBL/GenBank/DDBJ databases">
        <title>Draft genome information of white flower Hibiscus syriacus.</title>
        <authorList>
            <person name="Kim Y.-M."/>
        </authorList>
    </citation>
    <scope>NUCLEOTIDE SEQUENCE [LARGE SCALE GENOMIC DNA]</scope>
    <source>
        <strain evidence="2">YM2019G1</strain>
    </source>
</reference>
<dbReference type="SUPFAM" id="SSF53254">
    <property type="entry name" value="Phosphoglycerate mutase-like"/>
    <property type="match status" value="1"/>
</dbReference>
<comment type="caution">
    <text evidence="2">The sequence shown here is derived from an EMBL/GenBank/DDBJ whole genome shotgun (WGS) entry which is preliminary data.</text>
</comment>
<dbReference type="CDD" id="cd07040">
    <property type="entry name" value="HP"/>
    <property type="match status" value="1"/>
</dbReference>
<name>A0A6A2ZZP9_HIBSY</name>
<organism evidence="2 3">
    <name type="scientific">Hibiscus syriacus</name>
    <name type="common">Rose of Sharon</name>
    <dbReference type="NCBI Taxonomy" id="106335"/>
    <lineage>
        <taxon>Eukaryota</taxon>
        <taxon>Viridiplantae</taxon>
        <taxon>Streptophyta</taxon>
        <taxon>Embryophyta</taxon>
        <taxon>Tracheophyta</taxon>
        <taxon>Spermatophyta</taxon>
        <taxon>Magnoliopsida</taxon>
        <taxon>eudicotyledons</taxon>
        <taxon>Gunneridae</taxon>
        <taxon>Pentapetalae</taxon>
        <taxon>rosids</taxon>
        <taxon>malvids</taxon>
        <taxon>Malvales</taxon>
        <taxon>Malvaceae</taxon>
        <taxon>Malvoideae</taxon>
        <taxon>Hibiscus</taxon>
    </lineage>
</organism>
<proteinExistence type="predicted"/>